<sequence>MDYLRKQQLQAEADAIRPGLGTELFSRFHVTTSAELDELQALIEEHKQVVMSSMEAVIANNRRQADEYRRQTALLEAKVASSGVSQLPGAGLDAARHLAAVAGRLGLHTASEGAMVAAWVAEEAEKLRQERLQVQRESVAHDLRSAAQTAARQAAEVAAALDAARRSQAVAERGLESTEAEQRTLEAKAEEYVRRIEAMRSKLVQLGYRPELGHEALGTLAAEVESLEAQLAGATEALKMYDGIPPSAPGLTAMLERSQRELAEQQAAMGSAFVHGGKAQA</sequence>
<evidence type="ECO:0000256" key="1">
    <source>
        <dbReference type="ARBA" id="ARBA00004186"/>
    </source>
</evidence>
<dbReference type="AlphaFoldDB" id="A0AAD3HHL6"/>
<comment type="caution">
    <text evidence="11">The sequence shown here is derived from an EMBL/GenBank/DDBJ whole genome shotgun (WGS) entry which is preliminary data.</text>
</comment>
<feature type="non-terminal residue" evidence="11">
    <location>
        <position position="281"/>
    </location>
</feature>
<evidence type="ECO:0000313" key="12">
    <source>
        <dbReference type="Proteomes" id="UP001054857"/>
    </source>
</evidence>
<keyword evidence="12" id="KW-1185">Reference proteome</keyword>
<dbReference type="PANTHER" id="PTHR31570:SF1">
    <property type="entry name" value="HAUS AUGMIN-LIKE COMPLEX SUBUNIT 1"/>
    <property type="match status" value="1"/>
</dbReference>
<feature type="coiled-coil region" evidence="10">
    <location>
        <begin position="51"/>
        <end position="78"/>
    </location>
</feature>
<evidence type="ECO:0000256" key="4">
    <source>
        <dbReference type="ARBA" id="ARBA00022618"/>
    </source>
</evidence>
<dbReference type="Proteomes" id="UP001054857">
    <property type="component" value="Unassembled WGS sequence"/>
</dbReference>
<keyword evidence="4" id="KW-0132">Cell division</keyword>
<dbReference type="GO" id="GO:0005874">
    <property type="term" value="C:microtubule"/>
    <property type="evidence" value="ECO:0007669"/>
    <property type="project" value="UniProtKB-KW"/>
</dbReference>
<dbReference type="EMBL" id="BMAR01000002">
    <property type="protein sequence ID" value="GFR41629.1"/>
    <property type="molecule type" value="Genomic_DNA"/>
</dbReference>
<accession>A0AAD3HHL6</accession>
<protein>
    <submittedName>
        <fullName evidence="11">Uncharacterized protein</fullName>
    </submittedName>
</protein>
<evidence type="ECO:0000256" key="10">
    <source>
        <dbReference type="SAM" id="Coils"/>
    </source>
</evidence>
<dbReference type="PANTHER" id="PTHR31570">
    <property type="entry name" value="HAUS AUGMIN-LIKE COMPLEX SUBUNIT 1"/>
    <property type="match status" value="1"/>
</dbReference>
<feature type="coiled-coil region" evidence="10">
    <location>
        <begin position="175"/>
        <end position="237"/>
    </location>
</feature>
<evidence type="ECO:0000256" key="7">
    <source>
        <dbReference type="ARBA" id="ARBA00023054"/>
    </source>
</evidence>
<keyword evidence="8" id="KW-0206">Cytoskeleton</keyword>
<dbReference type="GO" id="GO:0005819">
    <property type="term" value="C:spindle"/>
    <property type="evidence" value="ECO:0007669"/>
    <property type="project" value="UniProtKB-SubCell"/>
</dbReference>
<organism evidence="11 12">
    <name type="scientific">Astrephomene gubernaculifera</name>
    <dbReference type="NCBI Taxonomy" id="47775"/>
    <lineage>
        <taxon>Eukaryota</taxon>
        <taxon>Viridiplantae</taxon>
        <taxon>Chlorophyta</taxon>
        <taxon>core chlorophytes</taxon>
        <taxon>Chlorophyceae</taxon>
        <taxon>CS clade</taxon>
        <taxon>Chlamydomonadales</taxon>
        <taxon>Astrephomenaceae</taxon>
        <taxon>Astrephomene</taxon>
    </lineage>
</organism>
<evidence type="ECO:0000256" key="2">
    <source>
        <dbReference type="ARBA" id="ARBA00005479"/>
    </source>
</evidence>
<evidence type="ECO:0000256" key="6">
    <source>
        <dbReference type="ARBA" id="ARBA00022776"/>
    </source>
</evidence>
<dbReference type="GO" id="GO:0051225">
    <property type="term" value="P:spindle assembly"/>
    <property type="evidence" value="ECO:0007669"/>
    <property type="project" value="InterPro"/>
</dbReference>
<comment type="subcellular location">
    <subcellularLocation>
        <location evidence="1">Cytoplasm</location>
        <location evidence="1">Cytoskeleton</location>
        <location evidence="1">Spindle</location>
    </subcellularLocation>
</comment>
<evidence type="ECO:0000256" key="8">
    <source>
        <dbReference type="ARBA" id="ARBA00023212"/>
    </source>
</evidence>
<keyword evidence="6" id="KW-0498">Mitosis</keyword>
<keyword evidence="5" id="KW-0493">Microtubule</keyword>
<gene>
    <name evidence="11" type="ORF">Agub_g2356</name>
</gene>
<keyword evidence="7 10" id="KW-0175">Coiled coil</keyword>
<dbReference type="GO" id="GO:0070652">
    <property type="term" value="C:HAUS complex"/>
    <property type="evidence" value="ECO:0007669"/>
    <property type="project" value="InterPro"/>
</dbReference>
<evidence type="ECO:0000313" key="11">
    <source>
        <dbReference type="EMBL" id="GFR41629.1"/>
    </source>
</evidence>
<dbReference type="Pfam" id="PF25762">
    <property type="entry name" value="HAUS1"/>
    <property type="match status" value="1"/>
</dbReference>
<evidence type="ECO:0000256" key="5">
    <source>
        <dbReference type="ARBA" id="ARBA00022701"/>
    </source>
</evidence>
<dbReference type="GO" id="GO:0051301">
    <property type="term" value="P:cell division"/>
    <property type="evidence" value="ECO:0007669"/>
    <property type="project" value="UniProtKB-KW"/>
</dbReference>
<dbReference type="GO" id="GO:0005829">
    <property type="term" value="C:cytosol"/>
    <property type="evidence" value="ECO:0007669"/>
    <property type="project" value="TreeGrafter"/>
</dbReference>
<evidence type="ECO:0000256" key="9">
    <source>
        <dbReference type="ARBA" id="ARBA00023306"/>
    </source>
</evidence>
<comment type="similarity">
    <text evidence="2">Belongs to the HAUS1 family.</text>
</comment>
<evidence type="ECO:0000256" key="3">
    <source>
        <dbReference type="ARBA" id="ARBA00022490"/>
    </source>
</evidence>
<reference evidence="11 12" key="1">
    <citation type="journal article" date="2021" name="Sci. Rep.">
        <title>Genome sequencing of the multicellular alga Astrephomene provides insights into convergent evolution of germ-soma differentiation.</title>
        <authorList>
            <person name="Yamashita S."/>
            <person name="Yamamoto K."/>
            <person name="Matsuzaki R."/>
            <person name="Suzuki S."/>
            <person name="Yamaguchi H."/>
            <person name="Hirooka S."/>
            <person name="Minakuchi Y."/>
            <person name="Miyagishima S."/>
            <person name="Kawachi M."/>
            <person name="Toyoda A."/>
            <person name="Nozaki H."/>
        </authorList>
    </citation>
    <scope>NUCLEOTIDE SEQUENCE [LARGE SCALE GENOMIC DNA]</scope>
    <source>
        <strain evidence="11 12">NIES-4017</strain>
    </source>
</reference>
<keyword evidence="9" id="KW-0131">Cell cycle</keyword>
<name>A0AAD3HHL6_9CHLO</name>
<dbReference type="InterPro" id="IPR026243">
    <property type="entry name" value="HAUS1"/>
</dbReference>
<proteinExistence type="inferred from homology"/>
<keyword evidence="3" id="KW-0963">Cytoplasm</keyword>